<sequence length="347" mass="40462">MDIEELDDFFDNDEEFVDNIHNMRTYTVKERKDHYNSLREKEFFDRFQLSKNTVNDLLLPQIMDILSHETYHYHEIDARTQLLLALRYYATGSIHKTTSGRIVKRVTDALLTLLPNYIKSPQNIDEQRQCQQKFYLIRNFPRVLGAIDCTHVRIASPGGDNAETYRNRKGYFSLNVQAVCDSNNKITDIVARWPGSSHDSHIFRNSAIKVRFERGEFGDAILLGDSGYPLTNYLMTPIANPHTRAEELYNHSHVATRTIIERTFGIWKRRFPILSTGIRCKIALAQKIIVVTAILHNIAVTNRDNINDDFDGENVDNEHIFENIEQRGVVYNRVQQRYIDYFETLLV</sequence>
<evidence type="ECO:0000256" key="6">
    <source>
        <dbReference type="ARBA" id="ARBA00022801"/>
    </source>
</evidence>
<keyword evidence="4" id="KW-0540">Nuclease</keyword>
<organism evidence="9 10">
    <name type="scientific">Molorchus minor</name>
    <dbReference type="NCBI Taxonomy" id="1323400"/>
    <lineage>
        <taxon>Eukaryota</taxon>
        <taxon>Metazoa</taxon>
        <taxon>Ecdysozoa</taxon>
        <taxon>Arthropoda</taxon>
        <taxon>Hexapoda</taxon>
        <taxon>Insecta</taxon>
        <taxon>Pterygota</taxon>
        <taxon>Neoptera</taxon>
        <taxon>Endopterygota</taxon>
        <taxon>Coleoptera</taxon>
        <taxon>Polyphaga</taxon>
        <taxon>Cucujiformia</taxon>
        <taxon>Chrysomeloidea</taxon>
        <taxon>Cerambycidae</taxon>
        <taxon>Lamiinae</taxon>
        <taxon>Monochamini</taxon>
        <taxon>Molorchus</taxon>
    </lineage>
</organism>
<comment type="cofactor">
    <cofactor evidence="1">
        <name>a divalent metal cation</name>
        <dbReference type="ChEBI" id="CHEBI:60240"/>
    </cofactor>
</comment>
<reference evidence="9" key="1">
    <citation type="journal article" date="2023" name="Insect Mol. Biol.">
        <title>Genome sequencing provides insights into the evolution of gene families encoding plant cell wall-degrading enzymes in longhorned beetles.</title>
        <authorList>
            <person name="Shin N.R."/>
            <person name="Okamura Y."/>
            <person name="Kirsch R."/>
            <person name="Pauchet Y."/>
        </authorList>
    </citation>
    <scope>NUCLEOTIDE SEQUENCE</scope>
    <source>
        <tissue evidence="9">Midgut</tissue>
    </source>
</reference>
<dbReference type="InterPro" id="IPR045249">
    <property type="entry name" value="HARBI1-like"/>
</dbReference>
<protein>
    <recommendedName>
        <fullName evidence="8">DDE Tnp4 domain-containing protein</fullName>
    </recommendedName>
</protein>
<keyword evidence="6" id="KW-0378">Hydrolase</keyword>
<keyword evidence="10" id="KW-1185">Reference proteome</keyword>
<proteinExistence type="inferred from homology"/>
<evidence type="ECO:0000259" key="8">
    <source>
        <dbReference type="Pfam" id="PF13359"/>
    </source>
</evidence>
<evidence type="ECO:0000313" key="9">
    <source>
        <dbReference type="EMBL" id="KAJ8980659.1"/>
    </source>
</evidence>
<dbReference type="PANTHER" id="PTHR22930">
    <property type="match status" value="1"/>
</dbReference>
<keyword evidence="5" id="KW-0479">Metal-binding</keyword>
<comment type="similarity">
    <text evidence="3">Belongs to the HARBI1 family.</text>
</comment>
<comment type="subcellular location">
    <subcellularLocation>
        <location evidence="2">Nucleus</location>
    </subcellularLocation>
</comment>
<dbReference type="Proteomes" id="UP001162164">
    <property type="component" value="Unassembled WGS sequence"/>
</dbReference>
<keyword evidence="7" id="KW-0539">Nucleus</keyword>
<evidence type="ECO:0000256" key="5">
    <source>
        <dbReference type="ARBA" id="ARBA00022723"/>
    </source>
</evidence>
<evidence type="ECO:0000313" key="10">
    <source>
        <dbReference type="Proteomes" id="UP001162164"/>
    </source>
</evidence>
<comment type="caution">
    <text evidence="9">The sequence shown here is derived from an EMBL/GenBank/DDBJ whole genome shotgun (WGS) entry which is preliminary data.</text>
</comment>
<dbReference type="PANTHER" id="PTHR22930:SF289">
    <property type="entry name" value="DDE TNP4 DOMAIN-CONTAINING PROTEIN-RELATED"/>
    <property type="match status" value="1"/>
</dbReference>
<evidence type="ECO:0000256" key="2">
    <source>
        <dbReference type="ARBA" id="ARBA00004123"/>
    </source>
</evidence>
<dbReference type="Pfam" id="PF13359">
    <property type="entry name" value="DDE_Tnp_4"/>
    <property type="match status" value="1"/>
</dbReference>
<gene>
    <name evidence="9" type="ORF">NQ317_017585</name>
</gene>
<evidence type="ECO:0000256" key="4">
    <source>
        <dbReference type="ARBA" id="ARBA00022722"/>
    </source>
</evidence>
<feature type="non-terminal residue" evidence="9">
    <location>
        <position position="347"/>
    </location>
</feature>
<feature type="domain" description="DDE Tnp4" evidence="8">
    <location>
        <begin position="147"/>
        <end position="297"/>
    </location>
</feature>
<evidence type="ECO:0000256" key="3">
    <source>
        <dbReference type="ARBA" id="ARBA00006958"/>
    </source>
</evidence>
<name>A0ABQ9JQV5_9CUCU</name>
<dbReference type="InterPro" id="IPR027806">
    <property type="entry name" value="HARBI1_dom"/>
</dbReference>
<evidence type="ECO:0000256" key="1">
    <source>
        <dbReference type="ARBA" id="ARBA00001968"/>
    </source>
</evidence>
<evidence type="ECO:0000256" key="7">
    <source>
        <dbReference type="ARBA" id="ARBA00023242"/>
    </source>
</evidence>
<accession>A0ABQ9JQV5</accession>
<dbReference type="EMBL" id="JAPWTJ010000245">
    <property type="protein sequence ID" value="KAJ8980659.1"/>
    <property type="molecule type" value="Genomic_DNA"/>
</dbReference>